<evidence type="ECO:0000313" key="10">
    <source>
        <dbReference type="Proteomes" id="UP000541185"/>
    </source>
</evidence>
<dbReference type="EMBL" id="JABBFX010000001">
    <property type="protein sequence ID" value="NML45035.1"/>
    <property type="molecule type" value="Genomic_DNA"/>
</dbReference>
<dbReference type="PROSITE" id="PS50110">
    <property type="entry name" value="RESPONSE_REGULATORY"/>
    <property type="match status" value="1"/>
</dbReference>
<evidence type="ECO:0000256" key="3">
    <source>
        <dbReference type="ARBA" id="ARBA00023015"/>
    </source>
</evidence>
<dbReference type="PROSITE" id="PS50125">
    <property type="entry name" value="GUANYLATE_CYCLASE_2"/>
    <property type="match status" value="1"/>
</dbReference>
<dbReference type="InterPro" id="IPR001054">
    <property type="entry name" value="A/G_cyclase"/>
</dbReference>
<dbReference type="Pfam" id="PF00072">
    <property type="entry name" value="Response_reg"/>
    <property type="match status" value="1"/>
</dbReference>
<dbReference type="SMART" id="SM00044">
    <property type="entry name" value="CYCc"/>
    <property type="match status" value="1"/>
</dbReference>
<feature type="modified residue" description="4-aspartylphosphate" evidence="6">
    <location>
        <position position="54"/>
    </location>
</feature>
<organism evidence="9 10">
    <name type="scientific">Ramlibacter agri</name>
    <dbReference type="NCBI Taxonomy" id="2728837"/>
    <lineage>
        <taxon>Bacteria</taxon>
        <taxon>Pseudomonadati</taxon>
        <taxon>Pseudomonadota</taxon>
        <taxon>Betaproteobacteria</taxon>
        <taxon>Burkholderiales</taxon>
        <taxon>Comamonadaceae</taxon>
        <taxon>Ramlibacter</taxon>
    </lineage>
</organism>
<gene>
    <name evidence="9" type="ORF">HHL11_14850</name>
</gene>
<keyword evidence="1 6" id="KW-0597">Phosphoprotein</keyword>
<feature type="domain" description="Response regulatory" evidence="7">
    <location>
        <begin position="5"/>
        <end position="121"/>
    </location>
</feature>
<keyword evidence="4" id="KW-0238">DNA-binding</keyword>
<evidence type="ECO:0000259" key="8">
    <source>
        <dbReference type="PROSITE" id="PS50125"/>
    </source>
</evidence>
<dbReference type="InterPro" id="IPR011006">
    <property type="entry name" value="CheY-like_superfamily"/>
</dbReference>
<evidence type="ECO:0000256" key="2">
    <source>
        <dbReference type="ARBA" id="ARBA00023012"/>
    </source>
</evidence>
<dbReference type="GO" id="GO:0000976">
    <property type="term" value="F:transcription cis-regulatory region binding"/>
    <property type="evidence" value="ECO:0007669"/>
    <property type="project" value="TreeGrafter"/>
</dbReference>
<feature type="domain" description="Guanylate cyclase" evidence="8">
    <location>
        <begin position="189"/>
        <end position="320"/>
    </location>
</feature>
<reference evidence="9 10" key="1">
    <citation type="submission" date="2020-04" db="EMBL/GenBank/DDBJ databases">
        <title>Ramlibacter sp. G-1-2-2 isolated from soil.</title>
        <authorList>
            <person name="Dahal R.H."/>
        </authorList>
    </citation>
    <scope>NUCLEOTIDE SEQUENCE [LARGE SCALE GENOMIC DNA]</scope>
    <source>
        <strain evidence="9 10">G-1-2-2</strain>
    </source>
</reference>
<dbReference type="RefSeq" id="WP_169419128.1">
    <property type="nucleotide sequence ID" value="NZ_JABBFX010000001.1"/>
</dbReference>
<protein>
    <submittedName>
        <fullName evidence="9">Response regulator</fullName>
    </submittedName>
</protein>
<evidence type="ECO:0000256" key="1">
    <source>
        <dbReference type="ARBA" id="ARBA00022553"/>
    </source>
</evidence>
<dbReference type="InterPro" id="IPR039420">
    <property type="entry name" value="WalR-like"/>
</dbReference>
<accession>A0A848H2I9</accession>
<dbReference type="SUPFAM" id="SSF55073">
    <property type="entry name" value="Nucleotide cyclase"/>
    <property type="match status" value="1"/>
</dbReference>
<dbReference type="PANTHER" id="PTHR48111">
    <property type="entry name" value="REGULATOR OF RPOS"/>
    <property type="match status" value="1"/>
</dbReference>
<evidence type="ECO:0000313" key="9">
    <source>
        <dbReference type="EMBL" id="NML45035.1"/>
    </source>
</evidence>
<evidence type="ECO:0000259" key="7">
    <source>
        <dbReference type="PROSITE" id="PS50110"/>
    </source>
</evidence>
<dbReference type="Pfam" id="PF00211">
    <property type="entry name" value="Guanylate_cyc"/>
    <property type="match status" value="1"/>
</dbReference>
<dbReference type="CDD" id="cd07302">
    <property type="entry name" value="CHD"/>
    <property type="match status" value="1"/>
</dbReference>
<evidence type="ECO:0000256" key="5">
    <source>
        <dbReference type="ARBA" id="ARBA00023163"/>
    </source>
</evidence>
<dbReference type="GO" id="GO:0032993">
    <property type="term" value="C:protein-DNA complex"/>
    <property type="evidence" value="ECO:0007669"/>
    <property type="project" value="TreeGrafter"/>
</dbReference>
<dbReference type="GO" id="GO:0000156">
    <property type="term" value="F:phosphorelay response regulator activity"/>
    <property type="evidence" value="ECO:0007669"/>
    <property type="project" value="TreeGrafter"/>
</dbReference>
<dbReference type="Proteomes" id="UP000541185">
    <property type="component" value="Unassembled WGS sequence"/>
</dbReference>
<dbReference type="InterPro" id="IPR029787">
    <property type="entry name" value="Nucleotide_cyclase"/>
</dbReference>
<evidence type="ECO:0000256" key="4">
    <source>
        <dbReference type="ARBA" id="ARBA00023125"/>
    </source>
</evidence>
<comment type="caution">
    <text evidence="9">The sequence shown here is derived from an EMBL/GenBank/DDBJ whole genome shotgun (WGS) entry which is preliminary data.</text>
</comment>
<sequence length="366" mass="39981">MKPARILVVDDTPSNVKLLVDMLGAAGYAVESAADGEQALRAIEAEAPDLVLLDVMMPGLDGFQVCQALRADARTALLPVVLVTALDAREDRVRGLDVGADDFLTKPINRPELLARVRSLLRIKTLHDQVEVQKRELADWNLRLEQRVKEGVEELQKLSYLKRFFSPAVADLILSGQLDAMRSHRSEIVVVFLDLRGFTAFSESVDPEDVHTVLREYHRQMGALIMKHQGSVEHFAGDGIMIFFNDPVPVDNPAARAIRMALEMHAVFAELAQEWASMGYELGMGVGIAQGYATMGLIGFEGRLDYGAVGAVCNLAARLCSEAAAGETLVQQRAAARAGEVAPFEKAGALELKGFPRPVQVLRIAR</sequence>
<dbReference type="CDD" id="cd17538">
    <property type="entry name" value="REC_D1_PleD-like"/>
    <property type="match status" value="1"/>
</dbReference>
<dbReference type="Gene3D" id="3.40.50.2300">
    <property type="match status" value="1"/>
</dbReference>
<keyword evidence="3" id="KW-0805">Transcription regulation</keyword>
<dbReference type="Gene3D" id="3.30.70.1230">
    <property type="entry name" value="Nucleotide cyclase"/>
    <property type="match status" value="1"/>
</dbReference>
<keyword evidence="10" id="KW-1185">Reference proteome</keyword>
<dbReference type="SMART" id="SM00448">
    <property type="entry name" value="REC"/>
    <property type="match status" value="1"/>
</dbReference>
<dbReference type="GO" id="GO:0004016">
    <property type="term" value="F:adenylate cyclase activity"/>
    <property type="evidence" value="ECO:0007669"/>
    <property type="project" value="UniProtKB-ARBA"/>
</dbReference>
<proteinExistence type="predicted"/>
<keyword evidence="2" id="KW-0902">Two-component regulatory system</keyword>
<name>A0A848H2I9_9BURK</name>
<dbReference type="PANTHER" id="PTHR48111:SF1">
    <property type="entry name" value="TWO-COMPONENT RESPONSE REGULATOR ORR33"/>
    <property type="match status" value="1"/>
</dbReference>
<keyword evidence="5" id="KW-0804">Transcription</keyword>
<dbReference type="GO" id="GO:0009190">
    <property type="term" value="P:cyclic nucleotide biosynthetic process"/>
    <property type="evidence" value="ECO:0007669"/>
    <property type="project" value="InterPro"/>
</dbReference>
<dbReference type="GO" id="GO:0006355">
    <property type="term" value="P:regulation of DNA-templated transcription"/>
    <property type="evidence" value="ECO:0007669"/>
    <property type="project" value="TreeGrafter"/>
</dbReference>
<dbReference type="GO" id="GO:0005829">
    <property type="term" value="C:cytosol"/>
    <property type="evidence" value="ECO:0007669"/>
    <property type="project" value="TreeGrafter"/>
</dbReference>
<evidence type="ECO:0000256" key="6">
    <source>
        <dbReference type="PROSITE-ProRule" id="PRU00169"/>
    </source>
</evidence>
<dbReference type="SUPFAM" id="SSF52172">
    <property type="entry name" value="CheY-like"/>
    <property type="match status" value="1"/>
</dbReference>
<dbReference type="InterPro" id="IPR001789">
    <property type="entry name" value="Sig_transdc_resp-reg_receiver"/>
</dbReference>
<dbReference type="AlphaFoldDB" id="A0A848H2I9"/>
<dbReference type="FunFam" id="3.40.50.2300:FF:000001">
    <property type="entry name" value="DNA-binding response regulator PhoB"/>
    <property type="match status" value="1"/>
</dbReference>